<sequence>MAATGRGDDPYAVSPVQRAAEADAASAEGGAARRAYDSPVRRERAAQTRDRILTAGSELVHGLTAWDWRGLTFRAVAERAGVSERTVYRHFPSEHELHEAIMRRLGEESGVTYSGLALTDLAPVTARILAHLPSYAVRHWTVERPQEPALAAVDTNRREALIAAVAAEATGWPEERRRMAVAILDLLWDPGTFERLTALWKLDSDQAGRALTWAVDVIAAAVRNGVAPPGGPDPATGTGARRSPDSEPPAR</sequence>
<dbReference type="PROSITE" id="PS50977">
    <property type="entry name" value="HTH_TETR_2"/>
    <property type="match status" value="1"/>
</dbReference>
<dbReference type="RefSeq" id="WP_319942501.1">
    <property type="nucleotide sequence ID" value="NZ_WEGI01000002.1"/>
</dbReference>
<reference evidence="7 8" key="1">
    <citation type="submission" date="2019-10" db="EMBL/GenBank/DDBJ databases">
        <title>Nocardia macrotermitis sp. nov. and Nocardia aurantia sp. nov., isolated from the gut of fungus growing-termite Macrotermes natalensis.</title>
        <authorList>
            <person name="Benndorf R."/>
            <person name="Schwitalla J."/>
            <person name="Martin K."/>
            <person name="De Beer W."/>
            <person name="Kaster A.-K."/>
            <person name="Vollmers J."/>
            <person name="Poulsen M."/>
            <person name="Beemelmanns C."/>
        </authorList>
    </citation>
    <scope>NUCLEOTIDE SEQUENCE [LARGE SCALE GENOMIC DNA]</scope>
    <source>
        <strain evidence="7 8">RB56</strain>
    </source>
</reference>
<evidence type="ECO:0000313" key="8">
    <source>
        <dbReference type="Proteomes" id="UP000431401"/>
    </source>
</evidence>
<keyword evidence="1" id="KW-0805">Transcription regulation</keyword>
<dbReference type="Pfam" id="PF00440">
    <property type="entry name" value="TetR_N"/>
    <property type="match status" value="1"/>
</dbReference>
<dbReference type="PANTHER" id="PTHR30055">
    <property type="entry name" value="HTH-TYPE TRANSCRIPTIONAL REGULATOR RUTR"/>
    <property type="match status" value="1"/>
</dbReference>
<evidence type="ECO:0000256" key="1">
    <source>
        <dbReference type="ARBA" id="ARBA00023015"/>
    </source>
</evidence>
<dbReference type="InterPro" id="IPR050109">
    <property type="entry name" value="HTH-type_TetR-like_transc_reg"/>
</dbReference>
<gene>
    <name evidence="7" type="ORF">NRB56_07020</name>
</gene>
<dbReference type="SUPFAM" id="SSF46689">
    <property type="entry name" value="Homeodomain-like"/>
    <property type="match status" value="1"/>
</dbReference>
<keyword evidence="3" id="KW-0804">Transcription</keyword>
<feature type="compositionally biased region" description="Low complexity" evidence="5">
    <location>
        <begin position="22"/>
        <end position="33"/>
    </location>
</feature>
<evidence type="ECO:0000313" key="7">
    <source>
        <dbReference type="EMBL" id="MQY25146.1"/>
    </source>
</evidence>
<dbReference type="EMBL" id="WEGI01000002">
    <property type="protein sequence ID" value="MQY25146.1"/>
    <property type="molecule type" value="Genomic_DNA"/>
</dbReference>
<organism evidence="7 8">
    <name type="scientific">Nocardia aurantia</name>
    <dbReference type="NCBI Taxonomy" id="2585199"/>
    <lineage>
        <taxon>Bacteria</taxon>
        <taxon>Bacillati</taxon>
        <taxon>Actinomycetota</taxon>
        <taxon>Actinomycetes</taxon>
        <taxon>Mycobacteriales</taxon>
        <taxon>Nocardiaceae</taxon>
        <taxon>Nocardia</taxon>
    </lineage>
</organism>
<evidence type="ECO:0000256" key="2">
    <source>
        <dbReference type="ARBA" id="ARBA00023125"/>
    </source>
</evidence>
<dbReference type="InterPro" id="IPR009057">
    <property type="entry name" value="Homeodomain-like_sf"/>
</dbReference>
<name>A0A7K0DH60_9NOCA</name>
<comment type="caution">
    <text evidence="7">The sequence shown here is derived from an EMBL/GenBank/DDBJ whole genome shotgun (WGS) entry which is preliminary data.</text>
</comment>
<feature type="region of interest" description="Disordered" evidence="5">
    <location>
        <begin position="224"/>
        <end position="251"/>
    </location>
</feature>
<evidence type="ECO:0000256" key="4">
    <source>
        <dbReference type="PROSITE-ProRule" id="PRU00335"/>
    </source>
</evidence>
<dbReference type="PANTHER" id="PTHR30055:SF234">
    <property type="entry name" value="HTH-TYPE TRANSCRIPTIONAL REGULATOR BETI"/>
    <property type="match status" value="1"/>
</dbReference>
<dbReference type="GO" id="GO:0003700">
    <property type="term" value="F:DNA-binding transcription factor activity"/>
    <property type="evidence" value="ECO:0007669"/>
    <property type="project" value="TreeGrafter"/>
</dbReference>
<feature type="compositionally biased region" description="Basic and acidic residues" evidence="5">
    <location>
        <begin position="34"/>
        <end position="43"/>
    </location>
</feature>
<evidence type="ECO:0000259" key="6">
    <source>
        <dbReference type="PROSITE" id="PS50977"/>
    </source>
</evidence>
<feature type="compositionally biased region" description="Basic and acidic residues" evidence="5">
    <location>
        <begin position="242"/>
        <end position="251"/>
    </location>
</feature>
<dbReference type="Gene3D" id="1.10.357.10">
    <property type="entry name" value="Tetracycline Repressor, domain 2"/>
    <property type="match status" value="1"/>
</dbReference>
<protein>
    <recommendedName>
        <fullName evidence="6">HTH tetR-type domain-containing protein</fullName>
    </recommendedName>
</protein>
<feature type="DNA-binding region" description="H-T-H motif" evidence="4">
    <location>
        <begin position="72"/>
        <end position="91"/>
    </location>
</feature>
<proteinExistence type="predicted"/>
<feature type="region of interest" description="Disordered" evidence="5">
    <location>
        <begin position="22"/>
        <end position="43"/>
    </location>
</feature>
<keyword evidence="2 4" id="KW-0238">DNA-binding</keyword>
<dbReference type="GO" id="GO:0000976">
    <property type="term" value="F:transcription cis-regulatory region binding"/>
    <property type="evidence" value="ECO:0007669"/>
    <property type="project" value="TreeGrafter"/>
</dbReference>
<dbReference type="Proteomes" id="UP000431401">
    <property type="component" value="Unassembled WGS sequence"/>
</dbReference>
<keyword evidence="8" id="KW-1185">Reference proteome</keyword>
<dbReference type="AlphaFoldDB" id="A0A7K0DH60"/>
<dbReference type="InterPro" id="IPR001647">
    <property type="entry name" value="HTH_TetR"/>
</dbReference>
<evidence type="ECO:0000256" key="3">
    <source>
        <dbReference type="ARBA" id="ARBA00023163"/>
    </source>
</evidence>
<accession>A0A7K0DH60</accession>
<evidence type="ECO:0000256" key="5">
    <source>
        <dbReference type="SAM" id="MobiDB-lite"/>
    </source>
</evidence>
<feature type="domain" description="HTH tetR-type" evidence="6">
    <location>
        <begin position="46"/>
        <end position="109"/>
    </location>
</feature>